<accession>A0AAD7AB18</accession>
<feature type="non-terminal residue" evidence="2">
    <location>
        <position position="644"/>
    </location>
</feature>
<name>A0AAD7AB18_9AGAR</name>
<evidence type="ECO:0000256" key="1">
    <source>
        <dbReference type="SAM" id="MobiDB-lite"/>
    </source>
</evidence>
<dbReference type="Proteomes" id="UP001218218">
    <property type="component" value="Unassembled WGS sequence"/>
</dbReference>
<organism evidence="2 3">
    <name type="scientific">Mycena albidolilacea</name>
    <dbReference type="NCBI Taxonomy" id="1033008"/>
    <lineage>
        <taxon>Eukaryota</taxon>
        <taxon>Fungi</taxon>
        <taxon>Dikarya</taxon>
        <taxon>Basidiomycota</taxon>
        <taxon>Agaricomycotina</taxon>
        <taxon>Agaricomycetes</taxon>
        <taxon>Agaricomycetidae</taxon>
        <taxon>Agaricales</taxon>
        <taxon>Marasmiineae</taxon>
        <taxon>Mycenaceae</taxon>
        <taxon>Mycena</taxon>
    </lineage>
</organism>
<feature type="compositionally biased region" description="Acidic residues" evidence="1">
    <location>
        <begin position="193"/>
        <end position="205"/>
    </location>
</feature>
<gene>
    <name evidence="2" type="ORF">DFH08DRAFT_984259</name>
</gene>
<proteinExistence type="predicted"/>
<protein>
    <submittedName>
        <fullName evidence="2">Uncharacterized protein</fullName>
    </submittedName>
</protein>
<dbReference type="EMBL" id="JARIHO010000010">
    <property type="protein sequence ID" value="KAJ7354049.1"/>
    <property type="molecule type" value="Genomic_DNA"/>
</dbReference>
<feature type="compositionally biased region" description="Low complexity" evidence="1">
    <location>
        <begin position="163"/>
        <end position="181"/>
    </location>
</feature>
<evidence type="ECO:0000313" key="3">
    <source>
        <dbReference type="Proteomes" id="UP001218218"/>
    </source>
</evidence>
<feature type="non-terminal residue" evidence="2">
    <location>
        <position position="1"/>
    </location>
</feature>
<sequence>DPNPAPSSGAVSETFVSAGTTVIVAVPAITTTVVVVGVTITLAPGGTPVNAPVPSGISMPGAVTPTWSANIIPQTSVASVTFTYPPSFTTVVPVPTASNAPPQNVTGPPGATNNNGDDWWLLIFGGLIGGLLPPGVGIPGGTTPTAAPRIDWTGSWTDPDPISTSNSHSTSASSSATSASSCPLPTPGYSLSDDSENADWEADGTDPDRKRDIFSNLTRRDKIRSIAVNKCPGLFVKSPSFVALTAGQYYSIGTKAAGGTNTILQVTNVGSRPFWQTASGDYNSHRLGYIDQFFELAMSPGITCTWIGNNVFNYVRVDGSSMGSALLAAIDQVSNMFWVDKPLNQAKSNVVNGNKLSATDPPQSSNINGITDFQTSANTIQDVEYFARNFAALGGYFGNTAGSFRATALRVQNLLSEITPDTPEANLPVEFNTWLRGLISTYPTGCTTRATNVFNYYVARMNTVSGTTGVNPVPACFPLYHSVFTPTTFNFQSLLRPTPTVPNCNIPGTTGQLSVGADAQGFPIISNPTLTTRIMGSGNTDFYAIDDGANLAGSHYVGDDLSSSYNGQCQGVYQIVRENPGPGFTTANIALNCNGQAGKVVAPFNWLVNNQQLVCVILSRNDGTNAFFHICGPSTGAATACANA</sequence>
<comment type="caution">
    <text evidence="2">The sequence shown here is derived from an EMBL/GenBank/DDBJ whole genome shotgun (WGS) entry which is preliminary data.</text>
</comment>
<reference evidence="2" key="1">
    <citation type="submission" date="2023-03" db="EMBL/GenBank/DDBJ databases">
        <title>Massive genome expansion in bonnet fungi (Mycena s.s.) driven by repeated elements and novel gene families across ecological guilds.</title>
        <authorList>
            <consortium name="Lawrence Berkeley National Laboratory"/>
            <person name="Harder C.B."/>
            <person name="Miyauchi S."/>
            <person name="Viragh M."/>
            <person name="Kuo A."/>
            <person name="Thoen E."/>
            <person name="Andreopoulos B."/>
            <person name="Lu D."/>
            <person name="Skrede I."/>
            <person name="Drula E."/>
            <person name="Henrissat B."/>
            <person name="Morin E."/>
            <person name="Kohler A."/>
            <person name="Barry K."/>
            <person name="LaButti K."/>
            <person name="Morin E."/>
            <person name="Salamov A."/>
            <person name="Lipzen A."/>
            <person name="Mereny Z."/>
            <person name="Hegedus B."/>
            <person name="Baldrian P."/>
            <person name="Stursova M."/>
            <person name="Weitz H."/>
            <person name="Taylor A."/>
            <person name="Grigoriev I.V."/>
            <person name="Nagy L.G."/>
            <person name="Martin F."/>
            <person name="Kauserud H."/>
        </authorList>
    </citation>
    <scope>NUCLEOTIDE SEQUENCE</scope>
    <source>
        <strain evidence="2">CBHHK002</strain>
    </source>
</reference>
<dbReference type="AlphaFoldDB" id="A0AAD7AB18"/>
<feature type="region of interest" description="Disordered" evidence="1">
    <location>
        <begin position="139"/>
        <end position="213"/>
    </location>
</feature>
<evidence type="ECO:0000313" key="2">
    <source>
        <dbReference type="EMBL" id="KAJ7354049.1"/>
    </source>
</evidence>
<keyword evidence="3" id="KW-1185">Reference proteome</keyword>